<dbReference type="AlphaFoldDB" id="A0A2V3J0M1"/>
<dbReference type="OrthoDB" id="10581835at2759"/>
<reference evidence="1 2" key="1">
    <citation type="journal article" date="2018" name="Mol. Biol. Evol.">
        <title>Analysis of the draft genome of the red seaweed Gracilariopsis chorda provides insights into genome size evolution in Rhodophyta.</title>
        <authorList>
            <person name="Lee J."/>
            <person name="Yang E.C."/>
            <person name="Graf L."/>
            <person name="Yang J.H."/>
            <person name="Qiu H."/>
            <person name="Zel Zion U."/>
            <person name="Chan C.X."/>
            <person name="Stephens T.G."/>
            <person name="Weber A.P.M."/>
            <person name="Boo G.H."/>
            <person name="Boo S.M."/>
            <person name="Kim K.M."/>
            <person name="Shin Y."/>
            <person name="Jung M."/>
            <person name="Lee S.J."/>
            <person name="Yim H.S."/>
            <person name="Lee J.H."/>
            <person name="Bhattacharya D."/>
            <person name="Yoon H.S."/>
        </authorList>
    </citation>
    <scope>NUCLEOTIDE SEQUENCE [LARGE SCALE GENOMIC DNA]</scope>
    <source>
        <strain evidence="1 2">SKKU-2015</strain>
        <tissue evidence="1">Whole body</tissue>
    </source>
</reference>
<sequence length="243" mass="27559">MDGSIRSRVLTIKSADLAVSLKYPKPPHNSSYDFNSNNYNNFTFNAFFNSLSKPDFPGAYYDEEGPTIRWILNLLDTGLIHYGSNHSVLVLLQGSLLKSFEDETGAIFYSIHSNRWMFCGWLDLFLNEVYFLRLCAKLTSFGLTDITRIPISKEDYVLQEDMVNMIGVTDRTVNTKAIPDANSRLPNPATRGVIDVNLDDYEDTYERNCLANSHLADQDCHAFCCNSYYVGSPFCTDFPVNCL</sequence>
<comment type="caution">
    <text evidence="1">The sequence shown here is derived from an EMBL/GenBank/DDBJ whole genome shotgun (WGS) entry which is preliminary data.</text>
</comment>
<evidence type="ECO:0000313" key="1">
    <source>
        <dbReference type="EMBL" id="PXF47962.1"/>
    </source>
</evidence>
<evidence type="ECO:0000313" key="2">
    <source>
        <dbReference type="Proteomes" id="UP000247409"/>
    </source>
</evidence>
<dbReference type="EMBL" id="NBIV01000018">
    <property type="protein sequence ID" value="PXF47962.1"/>
    <property type="molecule type" value="Genomic_DNA"/>
</dbReference>
<gene>
    <name evidence="1" type="ORF">BWQ96_02348</name>
</gene>
<organism evidence="1 2">
    <name type="scientific">Gracilariopsis chorda</name>
    <dbReference type="NCBI Taxonomy" id="448386"/>
    <lineage>
        <taxon>Eukaryota</taxon>
        <taxon>Rhodophyta</taxon>
        <taxon>Florideophyceae</taxon>
        <taxon>Rhodymeniophycidae</taxon>
        <taxon>Gracilariales</taxon>
        <taxon>Gracilariaceae</taxon>
        <taxon>Gracilariopsis</taxon>
    </lineage>
</organism>
<keyword evidence="2" id="KW-1185">Reference proteome</keyword>
<protein>
    <submittedName>
        <fullName evidence="1">Uncharacterized protein</fullName>
    </submittedName>
</protein>
<name>A0A2V3J0M1_9FLOR</name>
<proteinExistence type="predicted"/>
<accession>A0A2V3J0M1</accession>
<dbReference type="Proteomes" id="UP000247409">
    <property type="component" value="Unassembled WGS sequence"/>
</dbReference>